<proteinExistence type="inferred from homology"/>
<organism evidence="3 4">
    <name type="scientific">Dyella tabacisoli</name>
    <dbReference type="NCBI Taxonomy" id="2282381"/>
    <lineage>
        <taxon>Bacteria</taxon>
        <taxon>Pseudomonadati</taxon>
        <taxon>Pseudomonadota</taxon>
        <taxon>Gammaproteobacteria</taxon>
        <taxon>Lysobacterales</taxon>
        <taxon>Rhodanobacteraceae</taxon>
        <taxon>Dyella</taxon>
    </lineage>
</organism>
<dbReference type="RefSeq" id="WP_114846813.1">
    <property type="nucleotide sequence ID" value="NZ_JBHSPE010000021.1"/>
</dbReference>
<protein>
    <submittedName>
        <fullName evidence="3">Transposase</fullName>
    </submittedName>
</protein>
<feature type="coiled-coil region" evidence="2">
    <location>
        <begin position="69"/>
        <end position="96"/>
    </location>
</feature>
<keyword evidence="2" id="KW-0175">Coiled coil</keyword>
<dbReference type="AlphaFoldDB" id="A0A369UL28"/>
<keyword evidence="4" id="KW-1185">Reference proteome</keyword>
<dbReference type="InterPro" id="IPR009057">
    <property type="entry name" value="Homeodomain-like_sf"/>
</dbReference>
<dbReference type="GO" id="GO:0006313">
    <property type="term" value="P:DNA transposition"/>
    <property type="evidence" value="ECO:0007669"/>
    <property type="project" value="InterPro"/>
</dbReference>
<dbReference type="Proteomes" id="UP000253782">
    <property type="component" value="Unassembled WGS sequence"/>
</dbReference>
<comment type="caution">
    <text evidence="3">The sequence shown here is derived from an EMBL/GenBank/DDBJ whole genome shotgun (WGS) entry which is preliminary data.</text>
</comment>
<accession>A0A369UL28</accession>
<evidence type="ECO:0000256" key="1">
    <source>
        <dbReference type="ARBA" id="ARBA00009964"/>
    </source>
</evidence>
<dbReference type="OrthoDB" id="5772519at2"/>
<dbReference type="GO" id="GO:0003677">
    <property type="term" value="F:DNA binding"/>
    <property type="evidence" value="ECO:0007669"/>
    <property type="project" value="InterPro"/>
</dbReference>
<dbReference type="SUPFAM" id="SSF46689">
    <property type="entry name" value="Homeodomain-like"/>
    <property type="match status" value="1"/>
</dbReference>
<evidence type="ECO:0000313" key="3">
    <source>
        <dbReference type="EMBL" id="RDD80428.1"/>
    </source>
</evidence>
<reference evidence="3 4" key="1">
    <citation type="submission" date="2018-07" db="EMBL/GenBank/DDBJ databases">
        <title>Dyella tabacisoli L4-6T, whole genome shotgun sequence.</title>
        <authorList>
            <person name="Zhou X.-K."/>
            <person name="Li W.-J."/>
            <person name="Duan Y.-Q."/>
        </authorList>
    </citation>
    <scope>NUCLEOTIDE SEQUENCE [LARGE SCALE GENOMIC DNA]</scope>
    <source>
        <strain evidence="3 4">L4-6</strain>
    </source>
</reference>
<dbReference type="EMBL" id="QQAH01000017">
    <property type="protein sequence ID" value="RDD80428.1"/>
    <property type="molecule type" value="Genomic_DNA"/>
</dbReference>
<gene>
    <name evidence="3" type="ORF">DVJ77_17485</name>
</gene>
<name>A0A369UL28_9GAMM</name>
<comment type="similarity">
    <text evidence="1">Belongs to the transposase 8 family.</text>
</comment>
<dbReference type="InterPro" id="IPR036388">
    <property type="entry name" value="WH-like_DNA-bd_sf"/>
</dbReference>
<evidence type="ECO:0000313" key="4">
    <source>
        <dbReference type="Proteomes" id="UP000253782"/>
    </source>
</evidence>
<evidence type="ECO:0000256" key="2">
    <source>
        <dbReference type="SAM" id="Coils"/>
    </source>
</evidence>
<dbReference type="GO" id="GO:0004803">
    <property type="term" value="F:transposase activity"/>
    <property type="evidence" value="ECO:0007669"/>
    <property type="project" value="InterPro"/>
</dbReference>
<dbReference type="InterPro" id="IPR002514">
    <property type="entry name" value="Transposase_8"/>
</dbReference>
<sequence>MSSKSRPITAVRYTPEFRKQVLTKLAEGQISLRQASREFGVSLPTLIKWRKENDAPASTVRHEPSTGADASLVSEVTHLRQEIARLREERDYLRRGIAYLAGVPIKE</sequence>
<dbReference type="Gene3D" id="1.10.10.10">
    <property type="entry name" value="Winged helix-like DNA-binding domain superfamily/Winged helix DNA-binding domain"/>
    <property type="match status" value="1"/>
</dbReference>
<dbReference type="Pfam" id="PF01527">
    <property type="entry name" value="HTH_Tnp_1"/>
    <property type="match status" value="1"/>
</dbReference>